<evidence type="ECO:0000313" key="3">
    <source>
        <dbReference type="Proteomes" id="UP000663889"/>
    </source>
</evidence>
<evidence type="ECO:0000313" key="2">
    <source>
        <dbReference type="EMBL" id="CAF3735835.1"/>
    </source>
</evidence>
<evidence type="ECO:0000313" key="1">
    <source>
        <dbReference type="EMBL" id="CAF1120082.1"/>
    </source>
</evidence>
<accession>A0A814QLK6</accession>
<dbReference type="EMBL" id="CAJOBE010001343">
    <property type="protein sequence ID" value="CAF3735835.1"/>
    <property type="molecule type" value="Genomic_DNA"/>
</dbReference>
<dbReference type="AlphaFoldDB" id="A0A814QLK6"/>
<proteinExistence type="predicted"/>
<dbReference type="Proteomes" id="UP000663874">
    <property type="component" value="Unassembled WGS sequence"/>
</dbReference>
<sequence length="404" mass="47048">MNNLYLSPSLHHIHHRKQPYLYKQKALNQNRSLSPIHIHQQISTKSTYSSSYTSLNSYLKEFNLTNKDFFELRQALKTIFYYIQPKIICNHKQLLKQRLTSPYLQQQLNTDDQSSLPLYTNEYFIRNGLLNHNDGPEIHDNHCQSINLCYSNHSKPIIHLQTYPSSCYSSSLSSNSMMLTSPVNISLPLELLSNQKYLFTALTSNFTLEKDNNNNNETKSMIIRRNKVQAWERENSLQQKTSLTYSSIQENNQFETSESHRNSIIQVNDLNNIESKTVEDLPIQTPSIIEDDKTMKTMEESIIKKDISLRICNKEKEKLLEDKNIDDLFPMVKILAPYIIIRNSFHRNSNNNRLNDISSINIDNQTTKNSIQNVNRLIKVSEKRSLTDVLDSTLITTQQINNNE</sequence>
<comment type="caution">
    <text evidence="1">The sequence shown here is derived from an EMBL/GenBank/DDBJ whole genome shotgun (WGS) entry which is preliminary data.</text>
</comment>
<dbReference type="EMBL" id="CAJNOU010000940">
    <property type="protein sequence ID" value="CAF1120082.1"/>
    <property type="molecule type" value="Genomic_DNA"/>
</dbReference>
<dbReference type="Proteomes" id="UP000663889">
    <property type="component" value="Unassembled WGS sequence"/>
</dbReference>
<organism evidence="1 3">
    <name type="scientific">Rotaria sordida</name>
    <dbReference type="NCBI Taxonomy" id="392033"/>
    <lineage>
        <taxon>Eukaryota</taxon>
        <taxon>Metazoa</taxon>
        <taxon>Spiralia</taxon>
        <taxon>Gnathifera</taxon>
        <taxon>Rotifera</taxon>
        <taxon>Eurotatoria</taxon>
        <taxon>Bdelloidea</taxon>
        <taxon>Philodinida</taxon>
        <taxon>Philodinidae</taxon>
        <taxon>Rotaria</taxon>
    </lineage>
</organism>
<protein>
    <submittedName>
        <fullName evidence="1">Uncharacterized protein</fullName>
    </submittedName>
</protein>
<gene>
    <name evidence="2" type="ORF">FNK824_LOCUS11382</name>
    <name evidence="1" type="ORF">SEV965_LOCUS16861</name>
</gene>
<name>A0A814QLK6_9BILA</name>
<reference evidence="1" key="1">
    <citation type="submission" date="2021-02" db="EMBL/GenBank/DDBJ databases">
        <authorList>
            <person name="Nowell W R."/>
        </authorList>
    </citation>
    <scope>NUCLEOTIDE SEQUENCE</scope>
</reference>